<gene>
    <name evidence="1" type="ORF">S03H2_21727</name>
</gene>
<feature type="non-terminal residue" evidence="1">
    <location>
        <position position="62"/>
    </location>
</feature>
<accession>X1FH85</accession>
<evidence type="ECO:0000313" key="1">
    <source>
        <dbReference type="EMBL" id="GAH31890.1"/>
    </source>
</evidence>
<sequence>MGDKIKLPKLVSEFGLWGLSDFRNWRGFWRKSPIFHRKKSPHTEPQDAIEKISKFINPDSFI</sequence>
<organism evidence="1">
    <name type="scientific">marine sediment metagenome</name>
    <dbReference type="NCBI Taxonomy" id="412755"/>
    <lineage>
        <taxon>unclassified sequences</taxon>
        <taxon>metagenomes</taxon>
        <taxon>ecological metagenomes</taxon>
    </lineage>
</organism>
<dbReference type="AlphaFoldDB" id="X1FH85"/>
<name>X1FH85_9ZZZZ</name>
<proteinExistence type="predicted"/>
<comment type="caution">
    <text evidence="1">The sequence shown here is derived from an EMBL/GenBank/DDBJ whole genome shotgun (WGS) entry which is preliminary data.</text>
</comment>
<dbReference type="EMBL" id="BARU01011601">
    <property type="protein sequence ID" value="GAH31890.1"/>
    <property type="molecule type" value="Genomic_DNA"/>
</dbReference>
<protein>
    <submittedName>
        <fullName evidence="1">Uncharacterized protein</fullName>
    </submittedName>
</protein>
<reference evidence="1" key="1">
    <citation type="journal article" date="2014" name="Front. Microbiol.">
        <title>High frequency of phylogenetically diverse reductive dehalogenase-homologous genes in deep subseafloor sedimentary metagenomes.</title>
        <authorList>
            <person name="Kawai M."/>
            <person name="Futagami T."/>
            <person name="Toyoda A."/>
            <person name="Takaki Y."/>
            <person name="Nishi S."/>
            <person name="Hori S."/>
            <person name="Arai W."/>
            <person name="Tsubouchi T."/>
            <person name="Morono Y."/>
            <person name="Uchiyama I."/>
            <person name="Ito T."/>
            <person name="Fujiyama A."/>
            <person name="Inagaki F."/>
            <person name="Takami H."/>
        </authorList>
    </citation>
    <scope>NUCLEOTIDE SEQUENCE</scope>
    <source>
        <strain evidence="1">Expedition CK06-06</strain>
    </source>
</reference>